<evidence type="ECO:0000259" key="2">
    <source>
        <dbReference type="PROSITE" id="PS51186"/>
    </source>
</evidence>
<keyword evidence="4" id="KW-1185">Reference proteome</keyword>
<feature type="domain" description="N-acetyltransferase" evidence="2">
    <location>
        <begin position="1"/>
        <end position="173"/>
    </location>
</feature>
<sequence>MAVRPASAQEDAPLVRDWLNAEHAKNFWRLHTDRDGEGAYSVAVVREYLRAFAENRGESAWIGELDGAPASYWETYEVASSPLAGEPELSDRDRGIHVLIGSTRYVGRGLGPRLLAAMAAWQFAEYPVAARVVAEPDVRNERAVRAFQRAGFRQARTVDLERKRAALMIHDRRPPTQEPQDP</sequence>
<dbReference type="SUPFAM" id="SSF55729">
    <property type="entry name" value="Acyl-CoA N-acyltransferases (Nat)"/>
    <property type="match status" value="1"/>
</dbReference>
<dbReference type="PANTHER" id="PTHR31438">
    <property type="entry name" value="LYSINE N-ACYLTRANSFERASE C17G9.06C-RELATED"/>
    <property type="match status" value="1"/>
</dbReference>
<organism evidence="3 4">
    <name type="scientific">Tamaricihabitans halophyticus</name>
    <dbReference type="NCBI Taxonomy" id="1262583"/>
    <lineage>
        <taxon>Bacteria</taxon>
        <taxon>Bacillati</taxon>
        <taxon>Actinomycetota</taxon>
        <taxon>Actinomycetes</taxon>
        <taxon>Pseudonocardiales</taxon>
        <taxon>Pseudonocardiaceae</taxon>
        <taxon>Tamaricihabitans</taxon>
    </lineage>
</organism>
<dbReference type="AlphaFoldDB" id="A0A4R2QUI1"/>
<dbReference type="PROSITE" id="PS51186">
    <property type="entry name" value="GNAT"/>
    <property type="match status" value="1"/>
</dbReference>
<accession>A0A4R2QUI1</accession>
<reference evidence="3 4" key="1">
    <citation type="submission" date="2019-03" db="EMBL/GenBank/DDBJ databases">
        <title>Genomic Encyclopedia of Type Strains, Phase IV (KMG-IV): sequencing the most valuable type-strain genomes for metagenomic binning, comparative biology and taxonomic classification.</title>
        <authorList>
            <person name="Goeker M."/>
        </authorList>
    </citation>
    <scope>NUCLEOTIDE SEQUENCE [LARGE SCALE GENOMIC DNA]</scope>
    <source>
        <strain evidence="3 4">DSM 45765</strain>
    </source>
</reference>
<comment type="caution">
    <text evidence="3">The sequence shown here is derived from an EMBL/GenBank/DDBJ whole genome shotgun (WGS) entry which is preliminary data.</text>
</comment>
<proteinExistence type="predicted"/>
<dbReference type="PANTHER" id="PTHR31438:SF1">
    <property type="entry name" value="LYSINE N-ACYLTRANSFERASE C17G9.06C-RELATED"/>
    <property type="match status" value="1"/>
</dbReference>
<keyword evidence="3" id="KW-0808">Transferase</keyword>
<dbReference type="EMBL" id="SLXQ01000004">
    <property type="protein sequence ID" value="TCP53630.1"/>
    <property type="molecule type" value="Genomic_DNA"/>
</dbReference>
<dbReference type="Proteomes" id="UP000294911">
    <property type="component" value="Unassembled WGS sequence"/>
</dbReference>
<keyword evidence="1" id="KW-0046">Antibiotic resistance</keyword>
<dbReference type="Pfam" id="PF13523">
    <property type="entry name" value="Acetyltransf_8"/>
    <property type="match status" value="1"/>
</dbReference>
<dbReference type="Gene3D" id="3.40.630.30">
    <property type="match status" value="1"/>
</dbReference>
<protein>
    <submittedName>
        <fullName evidence="3">RimJ/RimL family protein N-acetyltransferase</fullName>
    </submittedName>
</protein>
<evidence type="ECO:0000256" key="1">
    <source>
        <dbReference type="ARBA" id="ARBA00023251"/>
    </source>
</evidence>
<name>A0A4R2QUI1_9PSEU</name>
<evidence type="ECO:0000313" key="4">
    <source>
        <dbReference type="Proteomes" id="UP000294911"/>
    </source>
</evidence>
<dbReference type="InterPro" id="IPR000182">
    <property type="entry name" value="GNAT_dom"/>
</dbReference>
<dbReference type="GO" id="GO:0046677">
    <property type="term" value="P:response to antibiotic"/>
    <property type="evidence" value="ECO:0007669"/>
    <property type="project" value="UniProtKB-KW"/>
</dbReference>
<evidence type="ECO:0000313" key="3">
    <source>
        <dbReference type="EMBL" id="TCP53630.1"/>
    </source>
</evidence>
<dbReference type="InterPro" id="IPR016181">
    <property type="entry name" value="Acyl_CoA_acyltransferase"/>
</dbReference>
<gene>
    <name evidence="3" type="ORF">EV191_104197</name>
</gene>
<dbReference type="GO" id="GO:0016410">
    <property type="term" value="F:N-acyltransferase activity"/>
    <property type="evidence" value="ECO:0007669"/>
    <property type="project" value="TreeGrafter"/>
</dbReference>